<organism evidence="1">
    <name type="scientific">marine sediment metagenome</name>
    <dbReference type="NCBI Taxonomy" id="412755"/>
    <lineage>
        <taxon>unclassified sequences</taxon>
        <taxon>metagenomes</taxon>
        <taxon>ecological metagenomes</taxon>
    </lineage>
</organism>
<sequence>MALRDYDEERIWRRLNKKLDLKKFKKAKTEKQRRKAFRDALRKDKFGKNILRMQPVNFQKVLDFSVAQQLIDDGKAIQASVKRFKEKRRKRVTSSVGQLRTLDLQEKLLKRAEKKGFKVREVKERIAPIGRPTTQKTLVEGVKFSKAFKFGKRIVRGIYIKGRRGAIALEEVKE</sequence>
<name>A0A0F9R3D0_9ZZZZ</name>
<gene>
    <name evidence="1" type="ORF">LCGC14_0700190</name>
</gene>
<comment type="caution">
    <text evidence="1">The sequence shown here is derived from an EMBL/GenBank/DDBJ whole genome shotgun (WGS) entry which is preliminary data.</text>
</comment>
<accession>A0A0F9R3D0</accession>
<dbReference type="EMBL" id="LAZR01001492">
    <property type="protein sequence ID" value="KKN43737.1"/>
    <property type="molecule type" value="Genomic_DNA"/>
</dbReference>
<protein>
    <submittedName>
        <fullName evidence="1">Uncharacterized protein</fullName>
    </submittedName>
</protein>
<reference evidence="1" key="1">
    <citation type="journal article" date="2015" name="Nature">
        <title>Complex archaea that bridge the gap between prokaryotes and eukaryotes.</title>
        <authorList>
            <person name="Spang A."/>
            <person name="Saw J.H."/>
            <person name="Jorgensen S.L."/>
            <person name="Zaremba-Niedzwiedzka K."/>
            <person name="Martijn J."/>
            <person name="Lind A.E."/>
            <person name="van Eijk R."/>
            <person name="Schleper C."/>
            <person name="Guy L."/>
            <person name="Ettema T.J."/>
        </authorList>
    </citation>
    <scope>NUCLEOTIDE SEQUENCE</scope>
</reference>
<dbReference type="AlphaFoldDB" id="A0A0F9R3D0"/>
<proteinExistence type="predicted"/>
<evidence type="ECO:0000313" key="1">
    <source>
        <dbReference type="EMBL" id="KKN43737.1"/>
    </source>
</evidence>